<reference evidence="1 2" key="1">
    <citation type="submission" date="2018-02" db="EMBL/GenBank/DDBJ databases">
        <title>Draft genome of wild Prunus yedoensis var. nudiflora.</title>
        <authorList>
            <person name="Baek S."/>
            <person name="Kim J.-H."/>
            <person name="Choi K."/>
            <person name="Kim G.-B."/>
            <person name="Cho A."/>
            <person name="Jang H."/>
            <person name="Shin C.-H."/>
            <person name="Yu H.-J."/>
            <person name="Mun J.-H."/>
        </authorList>
    </citation>
    <scope>NUCLEOTIDE SEQUENCE [LARGE SCALE GENOMIC DNA]</scope>
    <source>
        <strain evidence="2">cv. Jeju island</strain>
        <tissue evidence="1">Leaf</tissue>
    </source>
</reference>
<dbReference type="AlphaFoldDB" id="A0A314U7A0"/>
<dbReference type="EMBL" id="PJQY01003996">
    <property type="protein sequence ID" value="PQM32802.1"/>
    <property type="molecule type" value="Genomic_DNA"/>
</dbReference>
<accession>A0A314U7A0</accession>
<keyword evidence="2" id="KW-1185">Reference proteome</keyword>
<evidence type="ECO:0000313" key="1">
    <source>
        <dbReference type="EMBL" id="PQM32802.1"/>
    </source>
</evidence>
<name>A0A314U7A0_PRUYE</name>
<protein>
    <submittedName>
        <fullName evidence="1">Uncharacterized protein</fullName>
    </submittedName>
</protein>
<evidence type="ECO:0000313" key="2">
    <source>
        <dbReference type="Proteomes" id="UP000250321"/>
    </source>
</evidence>
<gene>
    <name evidence="1" type="ORF">Pyn_35507</name>
</gene>
<proteinExistence type="predicted"/>
<comment type="caution">
    <text evidence="1">The sequence shown here is derived from an EMBL/GenBank/DDBJ whole genome shotgun (WGS) entry which is preliminary data.</text>
</comment>
<dbReference type="Proteomes" id="UP000250321">
    <property type="component" value="Unassembled WGS sequence"/>
</dbReference>
<organism evidence="1 2">
    <name type="scientific">Prunus yedoensis var. nudiflora</name>
    <dbReference type="NCBI Taxonomy" id="2094558"/>
    <lineage>
        <taxon>Eukaryota</taxon>
        <taxon>Viridiplantae</taxon>
        <taxon>Streptophyta</taxon>
        <taxon>Embryophyta</taxon>
        <taxon>Tracheophyta</taxon>
        <taxon>Spermatophyta</taxon>
        <taxon>Magnoliopsida</taxon>
        <taxon>eudicotyledons</taxon>
        <taxon>Gunneridae</taxon>
        <taxon>Pentapetalae</taxon>
        <taxon>rosids</taxon>
        <taxon>fabids</taxon>
        <taxon>Rosales</taxon>
        <taxon>Rosaceae</taxon>
        <taxon>Amygdaloideae</taxon>
        <taxon>Amygdaleae</taxon>
        <taxon>Prunus</taxon>
    </lineage>
</organism>
<sequence>MAFPASASPKIHSAEIFTRWLAAEKVREKENERNELSFFCRSFQIFPNELLQIFSKVERALDLIFE</sequence>